<organism evidence="1 2">
    <name type="scientific">Povalibacter uvarum</name>
    <dbReference type="NCBI Taxonomy" id="732238"/>
    <lineage>
        <taxon>Bacteria</taxon>
        <taxon>Pseudomonadati</taxon>
        <taxon>Pseudomonadota</taxon>
        <taxon>Gammaproteobacteria</taxon>
        <taxon>Steroidobacterales</taxon>
        <taxon>Steroidobacteraceae</taxon>
        <taxon>Povalibacter</taxon>
    </lineage>
</organism>
<dbReference type="InterPro" id="IPR023159">
    <property type="entry name" value="SO1590-like_sf"/>
</dbReference>
<dbReference type="SUPFAM" id="SSF159238">
    <property type="entry name" value="SO1590-like"/>
    <property type="match status" value="1"/>
</dbReference>
<dbReference type="Pfam" id="PF11528">
    <property type="entry name" value="DUF3224"/>
    <property type="match status" value="1"/>
</dbReference>
<comment type="caution">
    <text evidence="1">The sequence shown here is derived from an EMBL/GenBank/DDBJ whole genome shotgun (WGS) entry which is preliminary data.</text>
</comment>
<proteinExistence type="predicted"/>
<reference evidence="1 2" key="1">
    <citation type="submission" date="2020-08" db="EMBL/GenBank/DDBJ databases">
        <title>Genomic Encyclopedia of Type Strains, Phase IV (KMG-IV): sequencing the most valuable type-strain genomes for metagenomic binning, comparative biology and taxonomic classification.</title>
        <authorList>
            <person name="Goeker M."/>
        </authorList>
    </citation>
    <scope>NUCLEOTIDE SEQUENCE [LARGE SCALE GENOMIC DNA]</scope>
    <source>
        <strain evidence="1 2">DSM 26723</strain>
    </source>
</reference>
<accession>A0A841HU29</accession>
<name>A0A841HU29_9GAMM</name>
<evidence type="ECO:0000313" key="1">
    <source>
        <dbReference type="EMBL" id="MBB6096416.1"/>
    </source>
</evidence>
<dbReference type="Proteomes" id="UP000588068">
    <property type="component" value="Unassembled WGS sequence"/>
</dbReference>
<evidence type="ECO:0000313" key="2">
    <source>
        <dbReference type="Proteomes" id="UP000588068"/>
    </source>
</evidence>
<dbReference type="AlphaFoldDB" id="A0A841HU29"/>
<dbReference type="RefSeq" id="WP_221304474.1">
    <property type="nucleotide sequence ID" value="NZ_JACHHZ010000007.1"/>
</dbReference>
<protein>
    <recommendedName>
        <fullName evidence="3">DUF3224 domain-containing protein</fullName>
    </recommendedName>
</protein>
<dbReference type="Gene3D" id="2.40.350.10">
    <property type="entry name" value="SO1590-like"/>
    <property type="match status" value="1"/>
</dbReference>
<sequence length="162" mass="17558">MKPSNTIALAMLGLYFAVGISDANEQRESSVKHVAGAFDVKIKVLQPDNEPARAANVGRMSLEKQYKGDLAASSTGEMLYSGDGSTSGSYVAIERVSGSLHGRKGSFMLVHHSLMNRGTPENWIITVVPDSGTDELQGLKGSFKIIIDKGQHFYEFDYTLAE</sequence>
<evidence type="ECO:0008006" key="3">
    <source>
        <dbReference type="Google" id="ProtNLM"/>
    </source>
</evidence>
<dbReference type="InterPro" id="IPR021607">
    <property type="entry name" value="DUF3224"/>
</dbReference>
<keyword evidence="2" id="KW-1185">Reference proteome</keyword>
<dbReference type="EMBL" id="JACHHZ010000007">
    <property type="protein sequence ID" value="MBB6096416.1"/>
    <property type="molecule type" value="Genomic_DNA"/>
</dbReference>
<gene>
    <name evidence="1" type="ORF">HNQ60_005338</name>
</gene>